<keyword evidence="3" id="KW-1185">Reference proteome</keyword>
<dbReference type="RefSeq" id="WP_242380769.1">
    <property type="nucleotide sequence ID" value="NZ_JAKRKC020000002.1"/>
</dbReference>
<gene>
    <name evidence="2" type="ORF">MF672_035345</name>
</gene>
<organism evidence="2 3">
    <name type="scientific">Actinomadura luzonensis</name>
    <dbReference type="NCBI Taxonomy" id="2805427"/>
    <lineage>
        <taxon>Bacteria</taxon>
        <taxon>Bacillati</taxon>
        <taxon>Actinomycetota</taxon>
        <taxon>Actinomycetes</taxon>
        <taxon>Streptosporangiales</taxon>
        <taxon>Thermomonosporaceae</taxon>
        <taxon>Actinomadura</taxon>
    </lineage>
</organism>
<evidence type="ECO:0000313" key="3">
    <source>
        <dbReference type="Proteomes" id="UP001317259"/>
    </source>
</evidence>
<feature type="compositionally biased region" description="Basic and acidic residues" evidence="1">
    <location>
        <begin position="9"/>
        <end position="37"/>
    </location>
</feature>
<name>A0ABT0G351_9ACTN</name>
<sequence length="122" mass="14376">MSHHNRPVQGDHKYEQEISSTEEHEERPGRSLVTTDHDVIRQWAEEREARPATVPGTEHEGHAGVLRFDFPGYGGGDLEEISWDDWFRTFDERNLNFIYQEHRKDGKPSNFFRLENPDREDA</sequence>
<dbReference type="EMBL" id="JAKRKC020000002">
    <property type="protein sequence ID" value="MCK2219032.1"/>
    <property type="molecule type" value="Genomic_DNA"/>
</dbReference>
<proteinExistence type="predicted"/>
<feature type="region of interest" description="Disordered" evidence="1">
    <location>
        <begin position="1"/>
        <end position="37"/>
    </location>
</feature>
<evidence type="ECO:0008006" key="4">
    <source>
        <dbReference type="Google" id="ProtNLM"/>
    </source>
</evidence>
<protein>
    <recommendedName>
        <fullName evidence="4">1,4-alpha-glucan branching enzyme</fullName>
    </recommendedName>
</protein>
<evidence type="ECO:0000256" key="1">
    <source>
        <dbReference type="SAM" id="MobiDB-lite"/>
    </source>
</evidence>
<dbReference type="Proteomes" id="UP001317259">
    <property type="component" value="Unassembled WGS sequence"/>
</dbReference>
<accession>A0ABT0G351</accession>
<comment type="caution">
    <text evidence="2">The sequence shown here is derived from an EMBL/GenBank/DDBJ whole genome shotgun (WGS) entry which is preliminary data.</text>
</comment>
<reference evidence="2 3" key="1">
    <citation type="submission" date="2022-04" db="EMBL/GenBank/DDBJ databases">
        <title>Genome draft of Actinomadura sp. ATCC 31491.</title>
        <authorList>
            <person name="Shi X."/>
            <person name="Du Y."/>
        </authorList>
    </citation>
    <scope>NUCLEOTIDE SEQUENCE [LARGE SCALE GENOMIC DNA]</scope>
    <source>
        <strain evidence="2 3">ATCC 31491</strain>
    </source>
</reference>
<evidence type="ECO:0000313" key="2">
    <source>
        <dbReference type="EMBL" id="MCK2219032.1"/>
    </source>
</evidence>
<feature type="region of interest" description="Disordered" evidence="1">
    <location>
        <begin position="46"/>
        <end position="65"/>
    </location>
</feature>